<comment type="caution">
    <text evidence="2">The sequence shown here is derived from an EMBL/GenBank/DDBJ whole genome shotgun (WGS) entry which is preliminary data.</text>
</comment>
<dbReference type="EMBL" id="CAJVQB010052105">
    <property type="protein sequence ID" value="CAG8835745.1"/>
    <property type="molecule type" value="Genomic_DNA"/>
</dbReference>
<protein>
    <submittedName>
        <fullName evidence="2">38093_t:CDS:1</fullName>
    </submittedName>
</protein>
<sequence>KGTYDSYKKKLDPKRQKEAILKAGKGDSNIAGPRAISRTFDQSPEER</sequence>
<evidence type="ECO:0000256" key="1">
    <source>
        <dbReference type="SAM" id="MobiDB-lite"/>
    </source>
</evidence>
<evidence type="ECO:0000313" key="3">
    <source>
        <dbReference type="Proteomes" id="UP000789901"/>
    </source>
</evidence>
<feature type="region of interest" description="Disordered" evidence="1">
    <location>
        <begin position="23"/>
        <end position="47"/>
    </location>
</feature>
<name>A0ABN7WP18_GIGMA</name>
<dbReference type="Proteomes" id="UP000789901">
    <property type="component" value="Unassembled WGS sequence"/>
</dbReference>
<keyword evidence="3" id="KW-1185">Reference proteome</keyword>
<proteinExistence type="predicted"/>
<feature type="non-terminal residue" evidence="2">
    <location>
        <position position="1"/>
    </location>
</feature>
<evidence type="ECO:0000313" key="2">
    <source>
        <dbReference type="EMBL" id="CAG8835745.1"/>
    </source>
</evidence>
<reference evidence="2 3" key="1">
    <citation type="submission" date="2021-06" db="EMBL/GenBank/DDBJ databases">
        <authorList>
            <person name="Kallberg Y."/>
            <person name="Tangrot J."/>
            <person name="Rosling A."/>
        </authorList>
    </citation>
    <scope>NUCLEOTIDE SEQUENCE [LARGE SCALE GENOMIC DNA]</scope>
    <source>
        <strain evidence="2 3">120-4 pot B 10/14</strain>
    </source>
</reference>
<organism evidence="2 3">
    <name type="scientific">Gigaspora margarita</name>
    <dbReference type="NCBI Taxonomy" id="4874"/>
    <lineage>
        <taxon>Eukaryota</taxon>
        <taxon>Fungi</taxon>
        <taxon>Fungi incertae sedis</taxon>
        <taxon>Mucoromycota</taxon>
        <taxon>Glomeromycotina</taxon>
        <taxon>Glomeromycetes</taxon>
        <taxon>Diversisporales</taxon>
        <taxon>Gigasporaceae</taxon>
        <taxon>Gigaspora</taxon>
    </lineage>
</organism>
<accession>A0ABN7WP18</accession>
<gene>
    <name evidence="2" type="ORF">GMARGA_LOCUS32719</name>
</gene>